<dbReference type="InterPro" id="IPR006680">
    <property type="entry name" value="Amidohydro-rel"/>
</dbReference>
<protein>
    <recommendedName>
        <fullName evidence="5">5-methylthioadenosine/S-adenosylhomocysteine deaminase</fullName>
        <shortName evidence="5">MTA/SAH deaminase</shortName>
        <ecNumber evidence="5">3.5.4.28</ecNumber>
        <ecNumber evidence="5">3.5.4.31</ecNumber>
    </recommendedName>
</protein>
<comment type="catalytic activity">
    <reaction evidence="5">
        <text>S-methyl-5'-thioadenosine + H2O + H(+) = S-methyl-5'-thioinosine + NH4(+)</text>
        <dbReference type="Rhea" id="RHEA:25025"/>
        <dbReference type="ChEBI" id="CHEBI:15377"/>
        <dbReference type="ChEBI" id="CHEBI:15378"/>
        <dbReference type="ChEBI" id="CHEBI:17509"/>
        <dbReference type="ChEBI" id="CHEBI:28938"/>
        <dbReference type="ChEBI" id="CHEBI:48595"/>
        <dbReference type="EC" id="3.5.4.31"/>
    </reaction>
</comment>
<accession>A0AAE3HH96</accession>
<feature type="binding site" evidence="5">
    <location>
        <position position="70"/>
    </location>
    <ligand>
        <name>Zn(2+)</name>
        <dbReference type="ChEBI" id="CHEBI:29105"/>
    </ligand>
</feature>
<dbReference type="SUPFAM" id="SSF51556">
    <property type="entry name" value="Metallo-dependent hydrolases"/>
    <property type="match status" value="1"/>
</dbReference>
<dbReference type="InterPro" id="IPR050287">
    <property type="entry name" value="MTA/SAH_deaminase"/>
</dbReference>
<name>A0AAE3HH96_9GAMM</name>
<evidence type="ECO:0000256" key="1">
    <source>
        <dbReference type="ARBA" id="ARBA00006745"/>
    </source>
</evidence>
<comment type="caution">
    <text evidence="7">The sequence shown here is derived from an EMBL/GenBank/DDBJ whole genome shotgun (WGS) entry which is preliminary data.</text>
</comment>
<comment type="similarity">
    <text evidence="5">Belongs to the metallo-dependent hydrolases superfamily. MTA/SAH deaminase family.</text>
</comment>
<feature type="binding site" evidence="5">
    <location>
        <position position="192"/>
    </location>
    <ligand>
        <name>substrate</name>
    </ligand>
</feature>
<dbReference type="Pfam" id="PF01979">
    <property type="entry name" value="Amidohydro_1"/>
    <property type="match status" value="1"/>
</dbReference>
<feature type="binding site" evidence="5">
    <location>
        <position position="219"/>
    </location>
    <ligand>
        <name>Zn(2+)</name>
        <dbReference type="ChEBI" id="CHEBI:29105"/>
    </ligand>
</feature>
<dbReference type="EMBL" id="JANUCT010000002">
    <property type="protein sequence ID" value="MCS3902280.1"/>
    <property type="molecule type" value="Genomic_DNA"/>
</dbReference>
<reference evidence="7" key="1">
    <citation type="submission" date="2022-08" db="EMBL/GenBank/DDBJ databases">
        <title>Genomic Encyclopedia of Type Strains, Phase III (KMG-III): the genomes of soil and plant-associated and newly described type strains.</title>
        <authorList>
            <person name="Whitman W."/>
        </authorList>
    </citation>
    <scope>NUCLEOTIDE SEQUENCE</scope>
    <source>
        <strain evidence="7">HMT 1</strain>
    </source>
</reference>
<dbReference type="AlphaFoldDB" id="A0AAE3HH96"/>
<keyword evidence="3 5" id="KW-0378">Hydrolase</keyword>
<evidence type="ECO:0000256" key="2">
    <source>
        <dbReference type="ARBA" id="ARBA00022723"/>
    </source>
</evidence>
<evidence type="ECO:0000313" key="8">
    <source>
        <dbReference type="Proteomes" id="UP001204445"/>
    </source>
</evidence>
<feature type="binding site" evidence="5">
    <location>
        <position position="72"/>
    </location>
    <ligand>
        <name>Zn(2+)</name>
        <dbReference type="ChEBI" id="CHEBI:29105"/>
    </ligand>
</feature>
<dbReference type="HAMAP" id="MF_01281">
    <property type="entry name" value="MTA_SAH_deamin"/>
    <property type="match status" value="1"/>
</dbReference>
<dbReference type="InterPro" id="IPR032466">
    <property type="entry name" value="Metal_Hydrolase"/>
</dbReference>
<dbReference type="PANTHER" id="PTHR43794:SF11">
    <property type="entry name" value="AMIDOHYDROLASE-RELATED DOMAIN-CONTAINING PROTEIN"/>
    <property type="match status" value="1"/>
</dbReference>
<evidence type="ECO:0000259" key="6">
    <source>
        <dbReference type="Pfam" id="PF01979"/>
    </source>
</evidence>
<dbReference type="CDD" id="cd01298">
    <property type="entry name" value="ATZ_TRZ_like"/>
    <property type="match status" value="1"/>
</dbReference>
<dbReference type="GO" id="GO:0050270">
    <property type="term" value="F:S-adenosylhomocysteine deaminase activity"/>
    <property type="evidence" value="ECO:0007669"/>
    <property type="project" value="UniProtKB-UniRule"/>
</dbReference>
<organism evidence="7 8">
    <name type="scientific">Methylohalomonas lacus</name>
    <dbReference type="NCBI Taxonomy" id="398773"/>
    <lineage>
        <taxon>Bacteria</taxon>
        <taxon>Pseudomonadati</taxon>
        <taxon>Pseudomonadota</taxon>
        <taxon>Gammaproteobacteria</taxon>
        <taxon>Methylohalomonadales</taxon>
        <taxon>Methylohalomonadaceae</taxon>
        <taxon>Methylohalomonas</taxon>
    </lineage>
</organism>
<feature type="binding site" evidence="5">
    <location>
        <position position="307"/>
    </location>
    <ligand>
        <name>Zn(2+)</name>
        <dbReference type="ChEBI" id="CHEBI:29105"/>
    </ligand>
</feature>
<gene>
    <name evidence="5" type="primary">mtaD</name>
    <name evidence="7" type="ORF">J2T55_000276</name>
</gene>
<dbReference type="Gene3D" id="3.20.20.140">
    <property type="entry name" value="Metal-dependent hydrolases"/>
    <property type="match status" value="1"/>
</dbReference>
<keyword evidence="4 5" id="KW-0862">Zinc</keyword>
<dbReference type="InterPro" id="IPR011059">
    <property type="entry name" value="Metal-dep_hydrolase_composite"/>
</dbReference>
<dbReference type="PANTHER" id="PTHR43794">
    <property type="entry name" value="AMINOHYDROLASE SSNA-RELATED"/>
    <property type="match status" value="1"/>
</dbReference>
<feature type="domain" description="Amidohydrolase-related" evidence="6">
    <location>
        <begin position="61"/>
        <end position="410"/>
    </location>
</feature>
<feature type="binding site" evidence="5">
    <location>
        <position position="99"/>
    </location>
    <ligand>
        <name>substrate</name>
    </ligand>
</feature>
<evidence type="ECO:0000256" key="4">
    <source>
        <dbReference type="ARBA" id="ARBA00022833"/>
    </source>
</evidence>
<evidence type="ECO:0000256" key="3">
    <source>
        <dbReference type="ARBA" id="ARBA00022801"/>
    </source>
</evidence>
<dbReference type="InterPro" id="IPR023512">
    <property type="entry name" value="Deaminase_MtaD/DadD"/>
</dbReference>
<comment type="caution">
    <text evidence="5">Lacks conserved residue(s) required for the propagation of feature annotation.</text>
</comment>
<feature type="binding site" evidence="5">
    <location>
        <position position="222"/>
    </location>
    <ligand>
        <name>substrate</name>
    </ligand>
</feature>
<dbReference type="FunFam" id="3.20.20.140:FF:000014">
    <property type="entry name" value="5-methylthioadenosine/S-adenosylhomocysteine deaminase"/>
    <property type="match status" value="1"/>
</dbReference>
<dbReference type="Proteomes" id="UP001204445">
    <property type="component" value="Unassembled WGS sequence"/>
</dbReference>
<feature type="binding site" evidence="5">
    <location>
        <position position="307"/>
    </location>
    <ligand>
        <name>substrate</name>
    </ligand>
</feature>
<comment type="catalytic activity">
    <reaction evidence="5">
        <text>S-adenosyl-L-homocysteine + H2O + H(+) = S-inosyl-L-homocysteine + NH4(+)</text>
        <dbReference type="Rhea" id="RHEA:20716"/>
        <dbReference type="ChEBI" id="CHEBI:15377"/>
        <dbReference type="ChEBI" id="CHEBI:15378"/>
        <dbReference type="ChEBI" id="CHEBI:28938"/>
        <dbReference type="ChEBI" id="CHEBI:57856"/>
        <dbReference type="ChEBI" id="CHEBI:57985"/>
        <dbReference type="EC" id="3.5.4.28"/>
    </reaction>
</comment>
<dbReference type="SUPFAM" id="SSF51338">
    <property type="entry name" value="Composite domain of metallo-dependent hydrolases"/>
    <property type="match status" value="1"/>
</dbReference>
<dbReference type="EC" id="3.5.4.31" evidence="5"/>
<evidence type="ECO:0000313" key="7">
    <source>
        <dbReference type="EMBL" id="MCS3902280.1"/>
    </source>
</evidence>
<evidence type="ECO:0000256" key="5">
    <source>
        <dbReference type="HAMAP-Rule" id="MF_01281"/>
    </source>
</evidence>
<comment type="similarity">
    <text evidence="1">Belongs to the metallo-dependent hydrolases superfamily. ATZ/TRZ family.</text>
</comment>
<proteinExistence type="inferred from homology"/>
<comment type="function">
    <text evidence="5">Catalyzes the deamination of 5-methylthioadenosine and S-adenosyl-L-homocysteine into 5-methylthioinosine and S-inosyl-L-homocysteine, respectively. Is also able to deaminate adenosine.</text>
</comment>
<keyword evidence="8" id="KW-1185">Reference proteome</keyword>
<comment type="cofactor">
    <cofactor evidence="5">
        <name>Zn(2+)</name>
        <dbReference type="ChEBI" id="CHEBI:29105"/>
    </cofactor>
    <text evidence="5">Binds 1 zinc ion per subunit.</text>
</comment>
<keyword evidence="2 5" id="KW-0479">Metal-binding</keyword>
<sequence>MATQIDTLVTARWIVPVEPENTVLEKSAIAINAGRIVDILPTDAALERYSAGETHELGDHVLIPGLVNTHTHAAMTLFRGMADDLPLMTWLQDHIWPAEQQWVAPGFVEDGTRLAIAEMLRGGTTCFNDMYFFPDHAAEVASAIGMRANVGLIVIDFPTPWAQNAGEYIHKGLEVNDRFRNDPLISCSFAPHAPYTVSDQPMRQLATYAEELNLQIHMHVHETAFEVDQAMEQHGQRPLGKLSAMNLLNERLLAVHMTQLDEAEMDLVAGYGVHVVHCPESNLKLASGFCPVDTLLARGVNVALGTDGAASNNDLDMLGEARTAAQIGKAIANDPSAVPAWQTLRMATINGAKALGLDADIGSLEIGKAADIVAVDLMQPATQPVYDPVSQLIYAASRQQVSDVWIAGKQLLRDSELTTIDQEQLITLAEDWRLKINQS</sequence>
<dbReference type="NCBIfam" id="NF006549">
    <property type="entry name" value="PRK09045.1"/>
    <property type="match status" value="1"/>
</dbReference>
<dbReference type="Gene3D" id="2.30.40.10">
    <property type="entry name" value="Urease, subunit C, domain 1"/>
    <property type="match status" value="1"/>
</dbReference>
<dbReference type="EC" id="3.5.4.28" evidence="5"/>
<dbReference type="GO" id="GO:0046872">
    <property type="term" value="F:metal ion binding"/>
    <property type="evidence" value="ECO:0007669"/>
    <property type="project" value="UniProtKB-KW"/>
</dbReference>
<dbReference type="RefSeq" id="WP_259053778.1">
    <property type="nucleotide sequence ID" value="NZ_JANUCT010000002.1"/>
</dbReference>
<dbReference type="GO" id="GO:0090614">
    <property type="term" value="F:5'-methylthioadenosine deaminase activity"/>
    <property type="evidence" value="ECO:0007669"/>
    <property type="project" value="UniProtKB-UniRule"/>
</dbReference>